<feature type="compositionally biased region" description="Acidic residues" evidence="1">
    <location>
        <begin position="86"/>
        <end position="95"/>
    </location>
</feature>
<name>A0A178IBK4_9BACT</name>
<protein>
    <submittedName>
        <fullName evidence="2">Uncharacterized protein</fullName>
    </submittedName>
</protein>
<feature type="compositionally biased region" description="Acidic residues" evidence="1">
    <location>
        <begin position="108"/>
        <end position="117"/>
    </location>
</feature>
<gene>
    <name evidence="2" type="ORF">AW736_23425</name>
</gene>
<sequence>MSLTPEQKNAVASWVAAGDSLSDVQKKLSEQFKISMTYMDVRFLVDDLDLALKDPAPPPVPAAPAQPSPQAGPAARPDFPSRTPLDEDEAFDPAADDQQTRPTPMAGEFDDDEELAPEADAASSVRVEVDNVTLIPGALASGSVTFSDGVTGKWIVDNYGRPGFTQISKPDYRPTAADADAFMRQLSVALQKRGY</sequence>
<accession>A0A178IBK4</accession>
<dbReference type="OrthoDB" id="195598at2"/>
<proteinExistence type="predicted"/>
<keyword evidence="3" id="KW-1185">Reference proteome</keyword>
<evidence type="ECO:0000256" key="1">
    <source>
        <dbReference type="SAM" id="MobiDB-lite"/>
    </source>
</evidence>
<evidence type="ECO:0000313" key="3">
    <source>
        <dbReference type="Proteomes" id="UP000078486"/>
    </source>
</evidence>
<dbReference type="AlphaFoldDB" id="A0A178IBK4"/>
<feature type="compositionally biased region" description="Low complexity" evidence="1">
    <location>
        <begin position="68"/>
        <end position="77"/>
    </location>
</feature>
<dbReference type="EMBL" id="LRRQ01000174">
    <property type="protein sequence ID" value="OAM87360.1"/>
    <property type="molecule type" value="Genomic_DNA"/>
</dbReference>
<evidence type="ECO:0000313" key="2">
    <source>
        <dbReference type="EMBL" id="OAM87360.1"/>
    </source>
</evidence>
<comment type="caution">
    <text evidence="2">The sequence shown here is derived from an EMBL/GenBank/DDBJ whole genome shotgun (WGS) entry which is preliminary data.</text>
</comment>
<reference evidence="2 3" key="1">
    <citation type="submission" date="2016-01" db="EMBL/GenBank/DDBJ databases">
        <title>High potential of lignocellulose degradation of a new Verrucomicrobia species.</title>
        <authorList>
            <person name="Wang Y."/>
            <person name="Shi Y."/>
            <person name="Qiu Z."/>
            <person name="Liu S."/>
            <person name="Yang H."/>
        </authorList>
    </citation>
    <scope>NUCLEOTIDE SEQUENCE [LARGE SCALE GENOMIC DNA]</scope>
    <source>
        <strain evidence="2 3">TSB47</strain>
    </source>
</reference>
<feature type="region of interest" description="Disordered" evidence="1">
    <location>
        <begin position="51"/>
        <end position="123"/>
    </location>
</feature>
<dbReference type="RefSeq" id="WP_068772732.1">
    <property type="nucleotide sequence ID" value="NZ_CP109796.1"/>
</dbReference>
<feature type="compositionally biased region" description="Pro residues" evidence="1">
    <location>
        <begin position="55"/>
        <end position="67"/>
    </location>
</feature>
<dbReference type="Proteomes" id="UP000078486">
    <property type="component" value="Unassembled WGS sequence"/>
</dbReference>
<organism evidence="2 3">
    <name type="scientific">Termitidicoccus mucosus</name>
    <dbReference type="NCBI Taxonomy" id="1184151"/>
    <lineage>
        <taxon>Bacteria</taxon>
        <taxon>Pseudomonadati</taxon>
        <taxon>Verrucomicrobiota</taxon>
        <taxon>Opitutia</taxon>
        <taxon>Opitutales</taxon>
        <taxon>Opitutaceae</taxon>
        <taxon>Termitidicoccus</taxon>
    </lineage>
</organism>